<dbReference type="InterPro" id="IPR032675">
    <property type="entry name" value="LRR_dom_sf"/>
</dbReference>
<feature type="non-terminal residue" evidence="1">
    <location>
        <position position="284"/>
    </location>
</feature>
<evidence type="ECO:0000313" key="2">
    <source>
        <dbReference type="Proteomes" id="UP000288716"/>
    </source>
</evidence>
<name>A0A443S0A7_9ACAR</name>
<comment type="caution">
    <text evidence="1">The sequence shown here is derived from an EMBL/GenBank/DDBJ whole genome shotgun (WGS) entry which is preliminary data.</text>
</comment>
<gene>
    <name evidence="1" type="ORF">B4U80_14210</name>
</gene>
<dbReference type="VEuPathDB" id="VectorBase:LDEU011119"/>
<keyword evidence="2" id="KW-1185">Reference proteome</keyword>
<accession>A0A443S0A7</accession>
<dbReference type="OrthoDB" id="10257471at2759"/>
<evidence type="ECO:0000313" key="1">
    <source>
        <dbReference type="EMBL" id="RWS20921.1"/>
    </source>
</evidence>
<organism evidence="1 2">
    <name type="scientific">Leptotrombidium deliense</name>
    <dbReference type="NCBI Taxonomy" id="299467"/>
    <lineage>
        <taxon>Eukaryota</taxon>
        <taxon>Metazoa</taxon>
        <taxon>Ecdysozoa</taxon>
        <taxon>Arthropoda</taxon>
        <taxon>Chelicerata</taxon>
        <taxon>Arachnida</taxon>
        <taxon>Acari</taxon>
        <taxon>Acariformes</taxon>
        <taxon>Trombidiformes</taxon>
        <taxon>Prostigmata</taxon>
        <taxon>Anystina</taxon>
        <taxon>Parasitengona</taxon>
        <taxon>Trombiculoidea</taxon>
        <taxon>Trombiculidae</taxon>
        <taxon>Leptotrombidium</taxon>
    </lineage>
</organism>
<dbReference type="Proteomes" id="UP000288716">
    <property type="component" value="Unassembled WGS sequence"/>
</dbReference>
<reference evidence="1 2" key="1">
    <citation type="journal article" date="2018" name="Gigascience">
        <title>Genomes of trombidid mites reveal novel predicted allergens and laterally-transferred genes associated with secondary metabolism.</title>
        <authorList>
            <person name="Dong X."/>
            <person name="Chaisiri K."/>
            <person name="Xia D."/>
            <person name="Armstrong S.D."/>
            <person name="Fang Y."/>
            <person name="Donnelly M.J."/>
            <person name="Kadowaki T."/>
            <person name="McGarry J.W."/>
            <person name="Darby A.C."/>
            <person name="Makepeace B.L."/>
        </authorList>
    </citation>
    <scope>NUCLEOTIDE SEQUENCE [LARGE SCALE GENOMIC DNA]</scope>
    <source>
        <strain evidence="1">UoL-UT</strain>
    </source>
</reference>
<protein>
    <submittedName>
        <fullName evidence="1">Uncharacterized protein</fullName>
    </submittedName>
</protein>
<dbReference type="SUPFAM" id="SSF52047">
    <property type="entry name" value="RNI-like"/>
    <property type="match status" value="1"/>
</dbReference>
<dbReference type="AlphaFoldDB" id="A0A443S0A7"/>
<sequence length="284" mass="32938">MVKNWAQAYEIIRKCANLQRLYVLDCEFKKDEYLENIGAFVANIQLYYYDAHEAMISCENNKVLLSHCTQLQELRIQTFIGSPWREKVLLTSEDTLEYVVVCTGVECLDIVSRCKNIKHLGIFSTGNRMRWNSLNWKLLNCRDGNFTRLETLQITWYSSEVALLINIIKQNKKLKVLEVHSFPNPFSESHIKDIAENCKNLRIVKLPEQQKVAKEWFSHLLTLPSLEMLCLVNIWSDCVLVQFDDESVTALCEFIQLSPSIRVIQTDTNINILKTMVGKANQNP</sequence>
<dbReference type="Gene3D" id="3.80.10.10">
    <property type="entry name" value="Ribonuclease Inhibitor"/>
    <property type="match status" value="1"/>
</dbReference>
<proteinExistence type="predicted"/>
<dbReference type="EMBL" id="NCKV01014691">
    <property type="protein sequence ID" value="RWS20921.1"/>
    <property type="molecule type" value="Genomic_DNA"/>
</dbReference>